<keyword evidence="2" id="KW-1185">Reference proteome</keyword>
<sequence>MSSTIVETVVKPEKANIAVFTNPAHKLWINEAEPTVEDVQKGTSLKHGEVTIAVKSTGICGSDVHFWHAGCIGPMIVEGDHILGHESAGQIIAVHPSVKHLKVGDRVAIEPNIICNECEPCLTGRYNGCEKVLFLSTPPVPGLLRRYVNHPAIWCHKIGNMSYENGSLLEPLSVALAGMQRCGVKLGDPVLVCGAGPIGLITLLCCQAAGACPLVITDIDEGRLKFAKELCPSAITHKVERLSAEDSAKKIVETFGGIEPAIALECTGVESSVAAAIWAVKFGGKVFVIGVGKNEINFPFMRCSTREVDLQFQYRYCNTWPRAIRLVENGVIDLAKLVTHRFKLEDALDAFNTAADPKTGAIKTTTTMSSSSLARPMLRQSGAWGRMAARRFESSTTAKAAETAKEAGKESASKASSAASSAASQASAAASKAQAAAAEYSAKAAQGLSRVTSSAGPAIAGAAKGVAESLGKVGGRTGRLVAFIEKRVPAAIYYSRVGAELAKIVFKGQKMTPPSISTFQAYYQNALKSVQNPASRNALLQSVSKVAQSPAALLQQAQNVSRAQLVAGGVLAAECIGFFTVGEMIGRFKLIGYHGDKHAAHH</sequence>
<reference evidence="1 2" key="1">
    <citation type="journal article" date="2022" name="New Phytol.">
        <title>Ecological generalism drives hyperdiversity of secondary metabolite gene clusters in xylarialean endophytes.</title>
        <authorList>
            <person name="Franco M.E.E."/>
            <person name="Wisecaver J.H."/>
            <person name="Arnold A.E."/>
            <person name="Ju Y.M."/>
            <person name="Slot J.C."/>
            <person name="Ahrendt S."/>
            <person name="Moore L.P."/>
            <person name="Eastman K.E."/>
            <person name="Scott K."/>
            <person name="Konkel Z."/>
            <person name="Mondo S.J."/>
            <person name="Kuo A."/>
            <person name="Hayes R.D."/>
            <person name="Haridas S."/>
            <person name="Andreopoulos B."/>
            <person name="Riley R."/>
            <person name="LaButti K."/>
            <person name="Pangilinan J."/>
            <person name="Lipzen A."/>
            <person name="Amirebrahimi M."/>
            <person name="Yan J."/>
            <person name="Adam C."/>
            <person name="Keymanesh K."/>
            <person name="Ng V."/>
            <person name="Louie K."/>
            <person name="Northen T."/>
            <person name="Drula E."/>
            <person name="Henrissat B."/>
            <person name="Hsieh H.M."/>
            <person name="Youens-Clark K."/>
            <person name="Lutzoni F."/>
            <person name="Miadlikowska J."/>
            <person name="Eastwood D.C."/>
            <person name="Hamelin R.C."/>
            <person name="Grigoriev I.V."/>
            <person name="U'Ren J.M."/>
        </authorList>
    </citation>
    <scope>NUCLEOTIDE SEQUENCE [LARGE SCALE GENOMIC DNA]</scope>
    <source>
        <strain evidence="1 2">ER1909</strain>
    </source>
</reference>
<accession>A0ACC0CT21</accession>
<evidence type="ECO:0000313" key="2">
    <source>
        <dbReference type="Proteomes" id="UP001497680"/>
    </source>
</evidence>
<dbReference type="EMBL" id="MU394350">
    <property type="protein sequence ID" value="KAI6083589.1"/>
    <property type="molecule type" value="Genomic_DNA"/>
</dbReference>
<evidence type="ECO:0000313" key="1">
    <source>
        <dbReference type="EMBL" id="KAI6083589.1"/>
    </source>
</evidence>
<dbReference type="Proteomes" id="UP001497680">
    <property type="component" value="Unassembled WGS sequence"/>
</dbReference>
<organism evidence="1 2">
    <name type="scientific">Hypoxylon rubiginosum</name>
    <dbReference type="NCBI Taxonomy" id="110542"/>
    <lineage>
        <taxon>Eukaryota</taxon>
        <taxon>Fungi</taxon>
        <taxon>Dikarya</taxon>
        <taxon>Ascomycota</taxon>
        <taxon>Pezizomycotina</taxon>
        <taxon>Sordariomycetes</taxon>
        <taxon>Xylariomycetidae</taxon>
        <taxon>Xylariales</taxon>
        <taxon>Hypoxylaceae</taxon>
        <taxon>Hypoxylon</taxon>
    </lineage>
</organism>
<comment type="caution">
    <text evidence="1">The sequence shown here is derived from an EMBL/GenBank/DDBJ whole genome shotgun (WGS) entry which is preliminary data.</text>
</comment>
<proteinExistence type="predicted"/>
<gene>
    <name evidence="1" type="ORF">F4821DRAFT_271728</name>
</gene>
<protein>
    <submittedName>
        <fullName evidence="1">GroES-like protein</fullName>
    </submittedName>
</protein>
<name>A0ACC0CT21_9PEZI</name>